<comment type="caution">
    <text evidence="3">The sequence shown here is derived from an EMBL/GenBank/DDBJ whole genome shotgun (WGS) entry which is preliminary data.</text>
</comment>
<accession>A0A1F7USZ8</accession>
<feature type="region of interest" description="Disordered" evidence="1">
    <location>
        <begin position="369"/>
        <end position="403"/>
    </location>
</feature>
<gene>
    <name evidence="3" type="ORF">A2936_00250</name>
</gene>
<feature type="transmembrane region" description="Helical" evidence="2">
    <location>
        <begin position="116"/>
        <end position="135"/>
    </location>
</feature>
<evidence type="ECO:0000256" key="2">
    <source>
        <dbReference type="SAM" id="Phobius"/>
    </source>
</evidence>
<dbReference type="Gene3D" id="1.10.530.10">
    <property type="match status" value="1"/>
</dbReference>
<protein>
    <recommendedName>
        <fullName evidence="5">Transglycosylase SLT domain-containing protein</fullName>
    </recommendedName>
</protein>
<dbReference type="SUPFAM" id="SSF53955">
    <property type="entry name" value="Lysozyme-like"/>
    <property type="match status" value="1"/>
</dbReference>
<proteinExistence type="predicted"/>
<keyword evidence="2" id="KW-1133">Transmembrane helix</keyword>
<organism evidence="3 4">
    <name type="scientific">Candidatus Uhrbacteria bacterium RIFCSPLOWO2_01_FULL_47_25</name>
    <dbReference type="NCBI Taxonomy" id="1802402"/>
    <lineage>
        <taxon>Bacteria</taxon>
        <taxon>Candidatus Uhriibacteriota</taxon>
    </lineage>
</organism>
<feature type="transmembrane region" description="Helical" evidence="2">
    <location>
        <begin position="81"/>
        <end position="104"/>
    </location>
</feature>
<evidence type="ECO:0000313" key="4">
    <source>
        <dbReference type="Proteomes" id="UP000176846"/>
    </source>
</evidence>
<name>A0A1F7USZ8_9BACT</name>
<dbReference type="InterPro" id="IPR023346">
    <property type="entry name" value="Lysozyme-like_dom_sf"/>
</dbReference>
<keyword evidence="2" id="KW-0472">Membrane</keyword>
<evidence type="ECO:0000256" key="1">
    <source>
        <dbReference type="SAM" id="MobiDB-lite"/>
    </source>
</evidence>
<dbReference type="AlphaFoldDB" id="A0A1F7USZ8"/>
<dbReference type="CDD" id="cd00254">
    <property type="entry name" value="LT-like"/>
    <property type="match status" value="1"/>
</dbReference>
<reference evidence="3 4" key="1">
    <citation type="journal article" date="2016" name="Nat. Commun.">
        <title>Thousands of microbial genomes shed light on interconnected biogeochemical processes in an aquifer system.</title>
        <authorList>
            <person name="Anantharaman K."/>
            <person name="Brown C.T."/>
            <person name="Hug L.A."/>
            <person name="Sharon I."/>
            <person name="Castelle C.J."/>
            <person name="Probst A.J."/>
            <person name="Thomas B.C."/>
            <person name="Singh A."/>
            <person name="Wilkins M.J."/>
            <person name="Karaoz U."/>
            <person name="Brodie E.L."/>
            <person name="Williams K.H."/>
            <person name="Hubbard S.S."/>
            <person name="Banfield J.F."/>
        </authorList>
    </citation>
    <scope>NUCLEOTIDE SEQUENCE [LARGE SCALE GENOMIC DNA]</scope>
</reference>
<dbReference type="EMBL" id="MGEK01000030">
    <property type="protein sequence ID" value="OGL81411.1"/>
    <property type="molecule type" value="Genomic_DNA"/>
</dbReference>
<evidence type="ECO:0008006" key="5">
    <source>
        <dbReference type="Google" id="ProtNLM"/>
    </source>
</evidence>
<dbReference type="Proteomes" id="UP000176846">
    <property type="component" value="Unassembled WGS sequence"/>
</dbReference>
<sequence length="403" mass="43254">MPRYRRHNFFLLALLPAIFLWPLLTSALNIPAPDPVIKIPGLSDLSQIEEKPCPDLEKKIGASGCLYIPWIGEYVGGLYKFAVLASTILATVVIMAAGFIWLTAGGNVSQIGTARSYIGGAIMGLVLMLGSYTILNLINPDLVVFNALRIPVIKKVPILDFAQQVYDSGQAIGLCVANGRLFPPLNNTDLDPALQQNFNDAGAAAKIDPAFVAAISAWESRGCFNSTTGACANRALISPKGAAGIAQIMPKTAADIWDKYATDQFARPKDCAGDDDPRNGTYTPTCAKWMNAHDREVIFMSAAYASKYVSPQLARCGFGVRLDMVAAGYNAGPNGADLCTGVPKAQETKDYIVGTKGFYSKYCSQSGGTLQKPLPPETEQRLNPSDSLPDLLNPMQPFPPDIL</sequence>
<evidence type="ECO:0000313" key="3">
    <source>
        <dbReference type="EMBL" id="OGL81411.1"/>
    </source>
</evidence>
<keyword evidence="2" id="KW-0812">Transmembrane</keyword>